<dbReference type="InterPro" id="IPR036390">
    <property type="entry name" value="WH_DNA-bd_sf"/>
</dbReference>
<dbReference type="Proteomes" id="UP001369736">
    <property type="component" value="Unassembled WGS sequence"/>
</dbReference>
<dbReference type="Gene3D" id="1.10.10.10">
    <property type="entry name" value="Winged helix-like DNA-binding domain superfamily/Winged helix DNA-binding domain"/>
    <property type="match status" value="1"/>
</dbReference>
<comment type="caution">
    <text evidence="2">The sequence shown here is derived from an EMBL/GenBank/DDBJ whole genome shotgun (WGS) entry which is preliminary data.</text>
</comment>
<dbReference type="RefSeq" id="WP_337707258.1">
    <property type="nucleotide sequence ID" value="NZ_JBBEGM010000023.1"/>
</dbReference>
<name>A0ABU8MFX1_9PSEU</name>
<evidence type="ECO:0000313" key="3">
    <source>
        <dbReference type="Proteomes" id="UP001369736"/>
    </source>
</evidence>
<dbReference type="InterPro" id="IPR036388">
    <property type="entry name" value="WH-like_DNA-bd_sf"/>
</dbReference>
<sequence length="168" mass="18348">MLGLIAEHELCTSYDLKSLVVERLGGLWTVPHAQLYSEPDRLAEHGLLHRDIETGGRHRKLFRVTASGREVVGAWLVDEHRPGWEVRDDHLVLLALASGAGRSELVPGLAKQRRDGHEERIAEHLAPAAPGADDLPCRLALHLELAARDFWAEIADDQGPGSGGAPES</sequence>
<keyword evidence="3" id="KW-1185">Reference proteome</keyword>
<dbReference type="SUPFAM" id="SSF46785">
    <property type="entry name" value="Winged helix' DNA-binding domain"/>
    <property type="match status" value="1"/>
</dbReference>
<gene>
    <name evidence="2" type="ORF">WCD58_32325</name>
</gene>
<protein>
    <submittedName>
        <fullName evidence="2">PadR family transcriptional regulator</fullName>
    </submittedName>
</protein>
<dbReference type="InterPro" id="IPR005149">
    <property type="entry name" value="Tscrpt_reg_PadR_N"/>
</dbReference>
<reference evidence="2 3" key="1">
    <citation type="submission" date="2024-03" db="EMBL/GenBank/DDBJ databases">
        <title>Actinomycetospora sp. OC33-EN07, a novel actinomycete isolated from wild orchid (Aerides multiflora).</title>
        <authorList>
            <person name="Suriyachadkun C."/>
        </authorList>
    </citation>
    <scope>NUCLEOTIDE SEQUENCE [LARGE SCALE GENOMIC DNA]</scope>
    <source>
        <strain evidence="2 3">OC33-EN07</strain>
    </source>
</reference>
<proteinExistence type="predicted"/>
<feature type="domain" description="Transcription regulator PadR N-terminal" evidence="1">
    <location>
        <begin position="2"/>
        <end position="72"/>
    </location>
</feature>
<dbReference type="Pfam" id="PF03551">
    <property type="entry name" value="PadR"/>
    <property type="match status" value="1"/>
</dbReference>
<organism evidence="2 3">
    <name type="scientific">Actinomycetospora flava</name>
    <dbReference type="NCBI Taxonomy" id="3129232"/>
    <lineage>
        <taxon>Bacteria</taxon>
        <taxon>Bacillati</taxon>
        <taxon>Actinomycetota</taxon>
        <taxon>Actinomycetes</taxon>
        <taxon>Pseudonocardiales</taxon>
        <taxon>Pseudonocardiaceae</taxon>
        <taxon>Actinomycetospora</taxon>
    </lineage>
</organism>
<evidence type="ECO:0000259" key="1">
    <source>
        <dbReference type="Pfam" id="PF03551"/>
    </source>
</evidence>
<accession>A0ABU8MFX1</accession>
<dbReference type="EMBL" id="JBBEGM010000023">
    <property type="protein sequence ID" value="MEJ2865881.1"/>
    <property type="molecule type" value="Genomic_DNA"/>
</dbReference>
<evidence type="ECO:0000313" key="2">
    <source>
        <dbReference type="EMBL" id="MEJ2865881.1"/>
    </source>
</evidence>